<dbReference type="PANTHER" id="PTHR43004:SF19">
    <property type="entry name" value="BINDING MONOOXYGENASE, PUTATIVE (JCVI)-RELATED"/>
    <property type="match status" value="1"/>
</dbReference>
<sequence>MNVPVIIVGAGPAGLMLAGELRLAGVEVIVLERLAQPSGESRGIGFTARTLESFDQRGILSRFDEIGRTTGGHFGSIPLDYGVVDDSHRSVTGIPQSYTERMLSDWATGLGAQIRRGWELTALHDDGDGVDIEVATPEGTRRLRTAYLVGCDGGRSAVRKLAGFEFPGTEPTMELLLADIRGCELRPRMSGERSPHGIAMVAPIADGITRIVALDRGNPPRSRTQPPSYEEVAATFERLTGEDIRHGEPVWVSAFGDGARQVSEYRRGRVLLAGDAAHVHLPAGGQGMNVSIQDSVNLGWKLAAVVNGWGPADLLDSYHSERHPVGARMLMHTRAQGLLALGGPEIEPLRYVLSDLIASPDVSRRLAAAMSGLEVSYEMGAAGHPLVGLRMPKVDLVTPAGLTSSTELLHEGRGLLLDLGDDPAVRKSADGWRDRVDVVVGKPQQPFDDAVLNGTASVLIRPDGYVAWAAPGSGTVQEALVRWFGETN</sequence>
<dbReference type="Gene3D" id="3.50.50.60">
    <property type="entry name" value="FAD/NAD(P)-binding domain"/>
    <property type="match status" value="2"/>
</dbReference>
<dbReference type="Pfam" id="PF01494">
    <property type="entry name" value="FAD_binding_3"/>
    <property type="match status" value="1"/>
</dbReference>
<comment type="caution">
    <text evidence="5">The sequence shown here is derived from an EMBL/GenBank/DDBJ whole genome shotgun (WGS) entry which is preliminary data.</text>
</comment>
<organism evidence="5 6">
    <name type="scientific">Streptomyces lutosisoli</name>
    <dbReference type="NCBI Taxonomy" id="2665721"/>
    <lineage>
        <taxon>Bacteria</taxon>
        <taxon>Bacillati</taxon>
        <taxon>Actinomycetota</taxon>
        <taxon>Actinomycetes</taxon>
        <taxon>Kitasatosporales</taxon>
        <taxon>Streptomycetaceae</taxon>
        <taxon>Streptomyces</taxon>
    </lineage>
</organism>
<evidence type="ECO:0000313" key="6">
    <source>
        <dbReference type="Proteomes" id="UP001596957"/>
    </source>
</evidence>
<keyword evidence="6" id="KW-1185">Reference proteome</keyword>
<keyword evidence="3" id="KW-0274">FAD</keyword>
<evidence type="ECO:0000256" key="3">
    <source>
        <dbReference type="ARBA" id="ARBA00022827"/>
    </source>
</evidence>
<dbReference type="SUPFAM" id="SSF51905">
    <property type="entry name" value="FAD/NAD(P)-binding domain"/>
    <property type="match status" value="1"/>
</dbReference>
<keyword evidence="5" id="KW-0560">Oxidoreductase</keyword>
<dbReference type="Gene3D" id="3.30.70.2450">
    <property type="match status" value="1"/>
</dbReference>
<dbReference type="Gene3D" id="3.40.30.120">
    <property type="match status" value="1"/>
</dbReference>
<gene>
    <name evidence="5" type="ORF">ACFQZP_18745</name>
</gene>
<dbReference type="GO" id="GO:0004497">
    <property type="term" value="F:monooxygenase activity"/>
    <property type="evidence" value="ECO:0007669"/>
    <property type="project" value="UniProtKB-KW"/>
</dbReference>
<evidence type="ECO:0000256" key="2">
    <source>
        <dbReference type="ARBA" id="ARBA00022630"/>
    </source>
</evidence>
<comment type="cofactor">
    <cofactor evidence="1">
        <name>FAD</name>
        <dbReference type="ChEBI" id="CHEBI:57692"/>
    </cofactor>
</comment>
<dbReference type="InterPro" id="IPR050641">
    <property type="entry name" value="RIFMO-like"/>
</dbReference>
<keyword evidence="5" id="KW-0503">Monooxygenase</keyword>
<feature type="domain" description="FAD-binding" evidence="4">
    <location>
        <begin position="3"/>
        <end position="331"/>
    </location>
</feature>
<dbReference type="Pfam" id="PF21274">
    <property type="entry name" value="Rng_hyd_C"/>
    <property type="match status" value="1"/>
</dbReference>
<evidence type="ECO:0000256" key="1">
    <source>
        <dbReference type="ARBA" id="ARBA00001974"/>
    </source>
</evidence>
<name>A0ABW2VKS7_9ACTN</name>
<evidence type="ECO:0000259" key="4">
    <source>
        <dbReference type="Pfam" id="PF01494"/>
    </source>
</evidence>
<dbReference type="PANTHER" id="PTHR43004">
    <property type="entry name" value="TRK SYSTEM POTASSIUM UPTAKE PROTEIN"/>
    <property type="match status" value="1"/>
</dbReference>
<dbReference type="RefSeq" id="WP_381263853.1">
    <property type="nucleotide sequence ID" value="NZ_JBHTBI010000085.1"/>
</dbReference>
<accession>A0ABW2VKS7</accession>
<dbReference type="InterPro" id="IPR002938">
    <property type="entry name" value="FAD-bd"/>
</dbReference>
<protein>
    <submittedName>
        <fullName evidence="5">FAD-dependent monooxygenase</fullName>
    </submittedName>
</protein>
<keyword evidence="2" id="KW-0285">Flavoprotein</keyword>
<evidence type="ECO:0000313" key="5">
    <source>
        <dbReference type="EMBL" id="MFD0283679.1"/>
    </source>
</evidence>
<proteinExistence type="predicted"/>
<dbReference type="PRINTS" id="PR00420">
    <property type="entry name" value="RNGMNOXGNASE"/>
</dbReference>
<dbReference type="InterPro" id="IPR036188">
    <property type="entry name" value="FAD/NAD-bd_sf"/>
</dbReference>
<reference evidence="6" key="1">
    <citation type="journal article" date="2019" name="Int. J. Syst. Evol. Microbiol.">
        <title>The Global Catalogue of Microorganisms (GCM) 10K type strain sequencing project: providing services to taxonomists for standard genome sequencing and annotation.</title>
        <authorList>
            <consortium name="The Broad Institute Genomics Platform"/>
            <consortium name="The Broad Institute Genome Sequencing Center for Infectious Disease"/>
            <person name="Wu L."/>
            <person name="Ma J."/>
        </authorList>
    </citation>
    <scope>NUCLEOTIDE SEQUENCE [LARGE SCALE GENOMIC DNA]</scope>
    <source>
        <strain evidence="6">CGMCC 4.7198</strain>
    </source>
</reference>
<dbReference type="EMBL" id="JBHTEC010000001">
    <property type="protein sequence ID" value="MFD0283679.1"/>
    <property type="molecule type" value="Genomic_DNA"/>
</dbReference>
<dbReference type="Proteomes" id="UP001596957">
    <property type="component" value="Unassembled WGS sequence"/>
</dbReference>